<dbReference type="GO" id="GO:0043424">
    <property type="term" value="F:protein histidine kinase binding"/>
    <property type="evidence" value="ECO:0007669"/>
    <property type="project" value="InterPro"/>
</dbReference>
<dbReference type="GO" id="GO:0009927">
    <property type="term" value="F:histidine phosphotransfer kinase activity"/>
    <property type="evidence" value="ECO:0007669"/>
    <property type="project" value="InterPro"/>
</dbReference>
<evidence type="ECO:0000256" key="2">
    <source>
        <dbReference type="SAM" id="MobiDB-lite"/>
    </source>
</evidence>
<dbReference type="GO" id="GO:0000160">
    <property type="term" value="P:phosphorelay signal transduction system"/>
    <property type="evidence" value="ECO:0007669"/>
    <property type="project" value="InterPro"/>
</dbReference>
<dbReference type="SMART" id="SM00073">
    <property type="entry name" value="HPT"/>
    <property type="match status" value="1"/>
</dbReference>
<dbReference type="PROSITE" id="PS50894">
    <property type="entry name" value="HPT"/>
    <property type="match status" value="1"/>
</dbReference>
<dbReference type="CDD" id="cd00088">
    <property type="entry name" value="HPT"/>
    <property type="match status" value="1"/>
</dbReference>
<dbReference type="InterPro" id="IPR008207">
    <property type="entry name" value="Sig_transdc_His_kin_Hpt_dom"/>
</dbReference>
<accession>A0A197K024</accession>
<keyword evidence="1" id="KW-0597">Phosphoprotein</keyword>
<dbReference type="GO" id="GO:0005737">
    <property type="term" value="C:cytoplasm"/>
    <property type="evidence" value="ECO:0007669"/>
    <property type="project" value="TreeGrafter"/>
</dbReference>
<dbReference type="PANTHER" id="PTHR28242">
    <property type="entry name" value="PHOSPHORELAY INTERMEDIATE PROTEIN YPD1"/>
    <property type="match status" value="1"/>
</dbReference>
<dbReference type="FunFam" id="1.20.120.160:FF:000007">
    <property type="entry name" value="Multistep phosphorelay regulator 1"/>
    <property type="match status" value="1"/>
</dbReference>
<dbReference type="Proteomes" id="UP000078512">
    <property type="component" value="Unassembled WGS sequence"/>
</dbReference>
<dbReference type="SUPFAM" id="SSF47226">
    <property type="entry name" value="Histidine-containing phosphotransfer domain, HPT domain"/>
    <property type="match status" value="1"/>
</dbReference>
<dbReference type="GO" id="GO:0005634">
    <property type="term" value="C:nucleus"/>
    <property type="evidence" value="ECO:0007669"/>
    <property type="project" value="TreeGrafter"/>
</dbReference>
<gene>
    <name evidence="4" type="ORF">K457DRAFT_136578</name>
</gene>
<proteinExistence type="predicted"/>
<evidence type="ECO:0000313" key="4">
    <source>
        <dbReference type="EMBL" id="OAQ30942.1"/>
    </source>
</evidence>
<dbReference type="STRING" id="1314771.A0A197K024"/>
<reference evidence="4 5" key="1">
    <citation type="submission" date="2016-05" db="EMBL/GenBank/DDBJ databases">
        <title>Genome sequencing reveals origins of a unique bacterial endosymbiosis in the earliest lineages of terrestrial Fungi.</title>
        <authorList>
            <consortium name="DOE Joint Genome Institute"/>
            <person name="Uehling J."/>
            <person name="Gryganskyi A."/>
            <person name="Hameed K."/>
            <person name="Tschaplinski T."/>
            <person name="Misztal P."/>
            <person name="Wu S."/>
            <person name="Desiro A."/>
            <person name="Vande Pol N."/>
            <person name="Du Z.-Y."/>
            <person name="Zienkiewicz A."/>
            <person name="Zienkiewicz K."/>
            <person name="Morin E."/>
            <person name="Tisserant E."/>
            <person name="Splivallo R."/>
            <person name="Hainaut M."/>
            <person name="Henrissat B."/>
            <person name="Ohm R."/>
            <person name="Kuo A."/>
            <person name="Yan J."/>
            <person name="Lipzen A."/>
            <person name="Nolan M."/>
            <person name="Labutti K."/>
            <person name="Barry K."/>
            <person name="Goldstein A."/>
            <person name="Labbe J."/>
            <person name="Schadt C."/>
            <person name="Tuskan G."/>
            <person name="Grigoriev I."/>
            <person name="Martin F."/>
            <person name="Vilgalys R."/>
            <person name="Bonito G."/>
        </authorList>
    </citation>
    <scope>NUCLEOTIDE SEQUENCE [LARGE SCALE GENOMIC DNA]</scope>
    <source>
        <strain evidence="4 5">AG-77</strain>
    </source>
</reference>
<dbReference type="Pfam" id="PF01627">
    <property type="entry name" value="Hpt"/>
    <property type="match status" value="1"/>
</dbReference>
<organism evidence="4 5">
    <name type="scientific">Linnemannia elongata AG-77</name>
    <dbReference type="NCBI Taxonomy" id="1314771"/>
    <lineage>
        <taxon>Eukaryota</taxon>
        <taxon>Fungi</taxon>
        <taxon>Fungi incertae sedis</taxon>
        <taxon>Mucoromycota</taxon>
        <taxon>Mortierellomycotina</taxon>
        <taxon>Mortierellomycetes</taxon>
        <taxon>Mortierellales</taxon>
        <taxon>Mortierellaceae</taxon>
        <taxon>Linnemannia</taxon>
    </lineage>
</organism>
<keyword evidence="5" id="KW-1185">Reference proteome</keyword>
<feature type="modified residue" description="Phosphohistidine" evidence="1">
    <location>
        <position position="105"/>
    </location>
</feature>
<dbReference type="EMBL" id="KV442032">
    <property type="protein sequence ID" value="OAQ30942.1"/>
    <property type="molecule type" value="Genomic_DNA"/>
</dbReference>
<evidence type="ECO:0000259" key="3">
    <source>
        <dbReference type="PROSITE" id="PS50894"/>
    </source>
</evidence>
<feature type="compositionally biased region" description="Acidic residues" evidence="2">
    <location>
        <begin position="35"/>
        <end position="48"/>
    </location>
</feature>
<dbReference type="InterPro" id="IPR036641">
    <property type="entry name" value="HPT_dom_sf"/>
</dbReference>
<dbReference type="AlphaFoldDB" id="A0A197K024"/>
<protein>
    <submittedName>
        <fullName evidence="4">Histidine-phosphotransfer domain, HPT domain-containing protein</fullName>
    </submittedName>
</protein>
<evidence type="ECO:0000313" key="5">
    <source>
        <dbReference type="Proteomes" id="UP000078512"/>
    </source>
</evidence>
<sequence>MTATSPTQAPSTADTAINNIKGNEEPEVADKGAETETETDAEEYDDNGIIDHTTFDQLLEMDDEEDHEFSRSLVWNYFEQAEKTFVDMNDAMEKLDFPDLSRLGHFLKGSSAALGLTKVKESCEKLQHYGNRKDAAGVESITNEEAETLIRALLVQMRREYNEAESYLKVFYDGQE</sequence>
<feature type="compositionally biased region" description="Low complexity" evidence="2">
    <location>
        <begin position="1"/>
        <end position="16"/>
    </location>
</feature>
<feature type="region of interest" description="Disordered" evidence="2">
    <location>
        <begin position="1"/>
        <end position="49"/>
    </location>
</feature>
<dbReference type="OrthoDB" id="1673781at2759"/>
<dbReference type="PANTHER" id="PTHR28242:SF52">
    <property type="entry name" value="PHOSPHORELAY INTERMEDIATE PROTEIN YPD1"/>
    <property type="match status" value="1"/>
</dbReference>
<feature type="compositionally biased region" description="Basic and acidic residues" evidence="2">
    <location>
        <begin position="22"/>
        <end position="34"/>
    </location>
</feature>
<feature type="domain" description="HPt" evidence="3">
    <location>
        <begin position="66"/>
        <end position="167"/>
    </location>
</feature>
<dbReference type="Gene3D" id="1.20.120.160">
    <property type="entry name" value="HPT domain"/>
    <property type="match status" value="1"/>
</dbReference>
<evidence type="ECO:0000256" key="1">
    <source>
        <dbReference type="PROSITE-ProRule" id="PRU00110"/>
    </source>
</evidence>
<name>A0A197K024_9FUNG</name>
<dbReference type="InterPro" id="IPR045871">
    <property type="entry name" value="AHP1-5/YPD1"/>
</dbReference>